<evidence type="ECO:0000259" key="4">
    <source>
        <dbReference type="PROSITE" id="PS50887"/>
    </source>
</evidence>
<dbReference type="InterPro" id="IPR000160">
    <property type="entry name" value="GGDEF_dom"/>
</dbReference>
<feature type="domain" description="PAS" evidence="1">
    <location>
        <begin position="448"/>
        <end position="494"/>
    </location>
</feature>
<evidence type="ECO:0000259" key="2">
    <source>
        <dbReference type="PROSITE" id="PS50113"/>
    </source>
</evidence>
<dbReference type="STRING" id="1156395.DBT_1695"/>
<dbReference type="Gene3D" id="3.30.450.20">
    <property type="entry name" value="PAS domain"/>
    <property type="match status" value="3"/>
</dbReference>
<comment type="caution">
    <text evidence="5">The sequence shown here is derived from an EMBL/GenBank/DDBJ whole genome shotgun (WGS) entry which is preliminary data.</text>
</comment>
<dbReference type="Pfam" id="PF00990">
    <property type="entry name" value="GGDEF"/>
    <property type="match status" value="1"/>
</dbReference>
<dbReference type="InterPro" id="IPR013656">
    <property type="entry name" value="PAS_4"/>
</dbReference>
<dbReference type="InterPro" id="IPR029787">
    <property type="entry name" value="Nucleotide_cyclase"/>
</dbReference>
<evidence type="ECO:0000259" key="1">
    <source>
        <dbReference type="PROSITE" id="PS50112"/>
    </source>
</evidence>
<dbReference type="NCBIfam" id="TIGR00229">
    <property type="entry name" value="sensory_box"/>
    <property type="match status" value="2"/>
</dbReference>
<evidence type="ECO:0000313" key="6">
    <source>
        <dbReference type="Proteomes" id="UP000093080"/>
    </source>
</evidence>
<dbReference type="SMART" id="SM00086">
    <property type="entry name" value="PAC"/>
    <property type="match status" value="2"/>
</dbReference>
<keyword evidence="6" id="KW-1185">Reference proteome</keyword>
<proteinExistence type="predicted"/>
<dbReference type="CDD" id="cd01949">
    <property type="entry name" value="GGDEF"/>
    <property type="match status" value="1"/>
</dbReference>
<dbReference type="FunFam" id="3.20.20.450:FF:000001">
    <property type="entry name" value="Cyclic di-GMP phosphodiesterase yahA"/>
    <property type="match status" value="1"/>
</dbReference>
<protein>
    <submittedName>
        <fullName evidence="5">Diguanylate cyclase/phosphodiesterase (GGDEF &amp; EAL domains) with PAS/PAC sensor(S)</fullName>
    </submittedName>
</protein>
<dbReference type="CDD" id="cd01948">
    <property type="entry name" value="EAL"/>
    <property type="match status" value="1"/>
</dbReference>
<dbReference type="Pfam" id="PF08448">
    <property type="entry name" value="PAS_4"/>
    <property type="match status" value="1"/>
</dbReference>
<feature type="domain" description="PAC" evidence="2">
    <location>
        <begin position="97"/>
        <end position="150"/>
    </location>
</feature>
<sequence length="998" mass="114691">MADIKDLDTILRELSKFRQSEERLRTLFEATPDVVCFKDGEGRWLEANSAYLSLFRLENIDFRGKRDSELAQYSPHFKDAFLTSEKIDEIAWKRGKLTRSQEYISCPDGETLVFDVYKIPIFNPDGSRKGLVVFGRDVTELIRAQDSLKSQGRHLEVINAILSLAWENMPLKERMKRILKTIFTIPWLSFESKGAIFLYDHKSRSLKLFVHKDLEEKLQHICEEIELGKCICGQAALKREIIFCDHITKEHDIRHSTMPDHGHYVVPIEFKGELLGVLCLYFQAGHKKNDEELKFLETLSKVLGQILSYEINRKHMEDALKRSKTHLVNAQRLARLGSFELNPDTGRIICSEGLLRLIGKETTDPEIKLDEFLEIICEKDRKTFLEAIHRVWEKREPLSLDLKIKPIGHVQVKQIHCELVFSPSIEGGSQYITGTIQDVTALRHNEKQLELATKIFENSIEGITITDKHGTILMVNPAFSRITGYSPEEVIGKNPRILKSDRHSPEFYKKMWDDILEKGQWSGEIWNRRKNGQAYPEHLTITAIKDSNGEITNYIALFHDISEIKEMRESLDFQINYDALTGLANRQLFTDRLNLAVRHAQSHNEKLAILLFDIDDFRLINEGIGYNVGDKILQEMARRLTKCIGRSDTVARLGGDEFAVFLDSLSNNEDVLNLSKKILEAMANPFRIGDHNIRLTISMGVTFFPYDGREAEELIKNAEIAMYKSKEHGKNALHIFTPQMNEKIKRRIQLEEKLHKALENEEFRIFFQPKINIKSGRIEGAEALIRWQNDQGDLVSPGEFISIAEETGLIISIGEWVLEKVCSQVRLWRQQGIDIHVAINLSPRQFRDKELVKKIHRVVSSNGIPADCIALEITEGVVMDDEENAISLLRRFKEIGIRLSMDDFGTGYSSLYYLKQFPIDELKIDRSFVMGIPDKQDSKAITTAIISLAKSLRLETVAEGVETEEQLEFLKRLNCDMVQGYLFSPPIPAEEFTNLVKK</sequence>
<dbReference type="CDD" id="cd00130">
    <property type="entry name" value="PAS"/>
    <property type="match status" value="2"/>
</dbReference>
<dbReference type="InterPro" id="IPR001610">
    <property type="entry name" value="PAC"/>
</dbReference>
<dbReference type="InterPro" id="IPR001633">
    <property type="entry name" value="EAL_dom"/>
</dbReference>
<evidence type="ECO:0000259" key="3">
    <source>
        <dbReference type="PROSITE" id="PS50883"/>
    </source>
</evidence>
<reference evidence="5 6" key="1">
    <citation type="submission" date="2016-06" db="EMBL/GenBank/DDBJ databases">
        <title>Respiratory ammonification of nitrate coupled to the oxidation of elemental sulfur in deep-sea autotrophic thermophilic bacteria.</title>
        <authorList>
            <person name="Slobodkina G.B."/>
            <person name="Mardanov A.V."/>
            <person name="Ravin N.V."/>
            <person name="Frolova A.A."/>
            <person name="Viryasiv M.B."/>
            <person name="Chernyh N.A."/>
            <person name="Bonch-Osmolovskaya E.A."/>
            <person name="Slobodkin A.I."/>
        </authorList>
    </citation>
    <scope>NUCLEOTIDE SEQUENCE [LARGE SCALE GENOMIC DNA]</scope>
    <source>
        <strain evidence="5 6">S69</strain>
    </source>
</reference>
<dbReference type="PROSITE" id="PS50887">
    <property type="entry name" value="GGDEF"/>
    <property type="match status" value="1"/>
</dbReference>
<dbReference type="PROSITE" id="PS50112">
    <property type="entry name" value="PAS"/>
    <property type="match status" value="1"/>
</dbReference>
<dbReference type="SMART" id="SM00052">
    <property type="entry name" value="EAL"/>
    <property type="match status" value="1"/>
</dbReference>
<gene>
    <name evidence="5" type="ORF">DBT_1695</name>
</gene>
<dbReference type="PROSITE" id="PS50113">
    <property type="entry name" value="PAC"/>
    <property type="match status" value="2"/>
</dbReference>
<dbReference type="PROSITE" id="PS50883">
    <property type="entry name" value="EAL"/>
    <property type="match status" value="1"/>
</dbReference>
<dbReference type="SUPFAM" id="SSF141868">
    <property type="entry name" value="EAL domain-like"/>
    <property type="match status" value="1"/>
</dbReference>
<dbReference type="SMART" id="SM00267">
    <property type="entry name" value="GGDEF"/>
    <property type="match status" value="1"/>
</dbReference>
<evidence type="ECO:0000313" key="5">
    <source>
        <dbReference type="EMBL" id="OCC14900.1"/>
    </source>
</evidence>
<feature type="domain" description="EAL" evidence="3">
    <location>
        <begin position="747"/>
        <end position="998"/>
    </location>
</feature>
<dbReference type="Pfam" id="PF13185">
    <property type="entry name" value="GAF_2"/>
    <property type="match status" value="1"/>
</dbReference>
<feature type="domain" description="GGDEF" evidence="4">
    <location>
        <begin position="605"/>
        <end position="738"/>
    </location>
</feature>
<dbReference type="Proteomes" id="UP000093080">
    <property type="component" value="Unassembled WGS sequence"/>
</dbReference>
<dbReference type="SUPFAM" id="SSF55073">
    <property type="entry name" value="Nucleotide cyclase"/>
    <property type="match status" value="1"/>
</dbReference>
<dbReference type="InterPro" id="IPR035919">
    <property type="entry name" value="EAL_sf"/>
</dbReference>
<dbReference type="Gene3D" id="3.30.450.40">
    <property type="match status" value="1"/>
</dbReference>
<dbReference type="InterPro" id="IPR003018">
    <property type="entry name" value="GAF"/>
</dbReference>
<dbReference type="Pfam" id="PF13426">
    <property type="entry name" value="PAS_9"/>
    <property type="match status" value="1"/>
</dbReference>
<dbReference type="AlphaFoldDB" id="A0A1B9F4N7"/>
<dbReference type="PATRIC" id="fig|1156395.6.peg.1711"/>
<dbReference type="NCBIfam" id="TIGR00254">
    <property type="entry name" value="GGDEF"/>
    <property type="match status" value="1"/>
</dbReference>
<dbReference type="SMART" id="SM00091">
    <property type="entry name" value="PAS"/>
    <property type="match status" value="2"/>
</dbReference>
<dbReference type="InterPro" id="IPR052155">
    <property type="entry name" value="Biofilm_reg_signaling"/>
</dbReference>
<dbReference type="InterPro" id="IPR000700">
    <property type="entry name" value="PAS-assoc_C"/>
</dbReference>
<name>A0A1B9F4N7_9BACT</name>
<dbReference type="InterPro" id="IPR000014">
    <property type="entry name" value="PAS"/>
</dbReference>
<dbReference type="Gene3D" id="3.30.70.270">
    <property type="match status" value="1"/>
</dbReference>
<dbReference type="Pfam" id="PF00563">
    <property type="entry name" value="EAL"/>
    <property type="match status" value="1"/>
</dbReference>
<dbReference type="InterPro" id="IPR035965">
    <property type="entry name" value="PAS-like_dom_sf"/>
</dbReference>
<dbReference type="SUPFAM" id="SSF55781">
    <property type="entry name" value="GAF domain-like"/>
    <property type="match status" value="1"/>
</dbReference>
<dbReference type="RefSeq" id="WP_067618946.1">
    <property type="nucleotide sequence ID" value="NZ_MAGO01000008.1"/>
</dbReference>
<organism evidence="5 6">
    <name type="scientific">Dissulfuribacter thermophilus</name>
    <dbReference type="NCBI Taxonomy" id="1156395"/>
    <lineage>
        <taxon>Bacteria</taxon>
        <taxon>Pseudomonadati</taxon>
        <taxon>Thermodesulfobacteriota</taxon>
        <taxon>Dissulfuribacteria</taxon>
        <taxon>Dissulfuribacterales</taxon>
        <taxon>Dissulfuribacteraceae</taxon>
        <taxon>Dissulfuribacter</taxon>
    </lineage>
</organism>
<dbReference type="Gene3D" id="3.20.20.450">
    <property type="entry name" value="EAL domain"/>
    <property type="match status" value="1"/>
</dbReference>
<feature type="domain" description="PAC" evidence="2">
    <location>
        <begin position="521"/>
        <end position="573"/>
    </location>
</feature>
<dbReference type="InterPro" id="IPR029016">
    <property type="entry name" value="GAF-like_dom_sf"/>
</dbReference>
<accession>A0A1B9F4N7</accession>
<dbReference type="PANTHER" id="PTHR44757">
    <property type="entry name" value="DIGUANYLATE CYCLASE DGCP"/>
    <property type="match status" value="1"/>
</dbReference>
<dbReference type="OrthoDB" id="9759431at2"/>
<dbReference type="InterPro" id="IPR043128">
    <property type="entry name" value="Rev_trsase/Diguanyl_cyclase"/>
</dbReference>
<dbReference type="EMBL" id="MAGO01000008">
    <property type="protein sequence ID" value="OCC14900.1"/>
    <property type="molecule type" value="Genomic_DNA"/>
</dbReference>
<dbReference type="PANTHER" id="PTHR44757:SF2">
    <property type="entry name" value="BIOFILM ARCHITECTURE MAINTENANCE PROTEIN MBAA"/>
    <property type="match status" value="1"/>
</dbReference>
<dbReference type="SUPFAM" id="SSF55785">
    <property type="entry name" value="PYP-like sensor domain (PAS domain)"/>
    <property type="match status" value="3"/>
</dbReference>